<evidence type="ECO:0000256" key="6">
    <source>
        <dbReference type="ARBA" id="ARBA00023136"/>
    </source>
</evidence>
<comment type="subcellular location">
    <subcellularLocation>
        <location evidence="1">Membrane</location>
        <topology evidence="1">Multi-pass membrane protein</topology>
    </subcellularLocation>
</comment>
<evidence type="ECO:0000256" key="1">
    <source>
        <dbReference type="ARBA" id="ARBA00004141"/>
    </source>
</evidence>
<dbReference type="CTD" id="6758529"/>
<evidence type="ECO:0000256" key="4">
    <source>
        <dbReference type="ARBA" id="ARBA00022692"/>
    </source>
</evidence>
<dbReference type="Pfam" id="PF01733">
    <property type="entry name" value="Nucleoside_tran"/>
    <property type="match status" value="2"/>
</dbReference>
<dbReference type="SUPFAM" id="SSF103473">
    <property type="entry name" value="MFS general substrate transporter"/>
    <property type="match status" value="1"/>
</dbReference>
<protein>
    <recommendedName>
        <fullName evidence="10">Battenin</fullName>
    </recommendedName>
</protein>
<evidence type="ECO:0000256" key="7">
    <source>
        <dbReference type="SAM" id="Phobius"/>
    </source>
</evidence>
<comment type="similarity">
    <text evidence="2">Belongs to the SLC29A/ENT transporter (TC 2.A.57) family.</text>
</comment>
<feature type="transmembrane region" description="Helical" evidence="7">
    <location>
        <begin position="191"/>
        <end position="214"/>
    </location>
</feature>
<reference evidence="8 9" key="1">
    <citation type="journal article" date="2008" name="Nature">
        <title>The Trichoplax genome and the nature of placozoans.</title>
        <authorList>
            <person name="Srivastava M."/>
            <person name="Begovic E."/>
            <person name="Chapman J."/>
            <person name="Putnam N.H."/>
            <person name="Hellsten U."/>
            <person name="Kawashima T."/>
            <person name="Kuo A."/>
            <person name="Mitros T."/>
            <person name="Salamov A."/>
            <person name="Carpenter M.L."/>
            <person name="Signorovitch A.Y."/>
            <person name="Moreno M.A."/>
            <person name="Kamm K."/>
            <person name="Grimwood J."/>
            <person name="Schmutz J."/>
            <person name="Shapiro H."/>
            <person name="Grigoriev I.V."/>
            <person name="Buss L.W."/>
            <person name="Schierwater B."/>
            <person name="Dellaporta S.L."/>
            <person name="Rokhsar D.S."/>
        </authorList>
    </citation>
    <scope>NUCLEOTIDE SEQUENCE [LARGE SCALE GENOMIC DNA]</scope>
    <source>
        <strain evidence="8 9">Grell-BS-1999</strain>
    </source>
</reference>
<feature type="transmembrane region" description="Helical" evidence="7">
    <location>
        <begin position="158"/>
        <end position="179"/>
    </location>
</feature>
<dbReference type="RefSeq" id="XP_002117316.1">
    <property type="nucleotide sequence ID" value="XM_002117280.1"/>
</dbReference>
<dbReference type="GO" id="GO:0005886">
    <property type="term" value="C:plasma membrane"/>
    <property type="evidence" value="ECO:0000318"/>
    <property type="project" value="GO_Central"/>
</dbReference>
<dbReference type="GO" id="GO:0005337">
    <property type="term" value="F:nucleoside transmembrane transporter activity"/>
    <property type="evidence" value="ECO:0000318"/>
    <property type="project" value="GO_Central"/>
</dbReference>
<dbReference type="PANTHER" id="PTHR10332:SF88">
    <property type="entry name" value="EQUILIBRATIVE NUCLEOSIDE TRANSPORTER 1, ISOFORM A"/>
    <property type="match status" value="1"/>
</dbReference>
<feature type="transmembrane region" description="Helical" evidence="7">
    <location>
        <begin position="15"/>
        <end position="48"/>
    </location>
</feature>
<evidence type="ECO:0000256" key="5">
    <source>
        <dbReference type="ARBA" id="ARBA00022989"/>
    </source>
</evidence>
<accession>B3SAS5</accession>
<dbReference type="EMBL" id="DS985262">
    <property type="protein sequence ID" value="EDV20155.1"/>
    <property type="molecule type" value="Genomic_DNA"/>
</dbReference>
<proteinExistence type="inferred from homology"/>
<gene>
    <name evidence="8" type="ORF">TRIADDRAFT_61363</name>
</gene>
<dbReference type="InterPro" id="IPR036259">
    <property type="entry name" value="MFS_trans_sf"/>
</dbReference>
<evidence type="ECO:0000313" key="9">
    <source>
        <dbReference type="Proteomes" id="UP000009022"/>
    </source>
</evidence>
<name>B3SAS5_TRIAD</name>
<dbReference type="HOGENOM" id="CLU_021611_6_1_1"/>
<dbReference type="OrthoDB" id="46396at2759"/>
<feature type="transmembrane region" description="Helical" evidence="7">
    <location>
        <begin position="118"/>
        <end position="138"/>
    </location>
</feature>
<dbReference type="InParanoid" id="B3SAS5"/>
<dbReference type="AlphaFoldDB" id="B3SAS5"/>
<feature type="transmembrane region" description="Helical" evidence="7">
    <location>
        <begin position="262"/>
        <end position="283"/>
    </location>
</feature>
<feature type="transmembrane region" description="Helical" evidence="7">
    <location>
        <begin position="54"/>
        <end position="75"/>
    </location>
</feature>
<dbReference type="InterPro" id="IPR002259">
    <property type="entry name" value="Eqnu_transpt"/>
</dbReference>
<evidence type="ECO:0000256" key="3">
    <source>
        <dbReference type="ARBA" id="ARBA00022448"/>
    </source>
</evidence>
<dbReference type="eggNOG" id="KOG1479">
    <property type="taxonomic scope" value="Eukaryota"/>
</dbReference>
<dbReference type="GeneID" id="6758529"/>
<feature type="transmembrane region" description="Helical" evidence="7">
    <location>
        <begin position="226"/>
        <end position="250"/>
    </location>
</feature>
<dbReference type="Proteomes" id="UP000009022">
    <property type="component" value="Unassembled WGS sequence"/>
</dbReference>
<keyword evidence="6 7" id="KW-0472">Membrane</keyword>
<dbReference type="PANTHER" id="PTHR10332">
    <property type="entry name" value="EQUILIBRATIVE NUCLEOSIDE TRANSPORTER"/>
    <property type="match status" value="1"/>
</dbReference>
<keyword evidence="9" id="KW-1185">Reference proteome</keyword>
<sequence length="308" mass="34492">MLRYLCKICCITGKYTFFVLTLTIIVLSSTFGGTIYCASLFGLVSIFPKEYSQALIIGNALSGIFTALANIMSLVDVQQKKKLLEDDEAQLSDTDDEDMYVPYGNNKLKRLHYVFMKIWPIALAAFWCNVISFCVFPSVVTRGISIYRKSNTLLTGPLFIPVTCFLMDATADIVGRILSRWILFPRQNQGILLLLISLCRVIFIPLFLYCNIHPRKHLPVKIYSDIAYMVLIMLCGFSHGYITTLCTMYAGKRVPPQFSESAGAIIYYFVTVGIAAAFPSNILTQASEVCNFNDNKSSMPTPLSSNRS</sequence>
<organism evidence="8 9">
    <name type="scientific">Trichoplax adhaerens</name>
    <name type="common">Trichoplax reptans</name>
    <dbReference type="NCBI Taxonomy" id="10228"/>
    <lineage>
        <taxon>Eukaryota</taxon>
        <taxon>Metazoa</taxon>
        <taxon>Placozoa</taxon>
        <taxon>Uniplacotomia</taxon>
        <taxon>Trichoplacea</taxon>
        <taxon>Trichoplacidae</taxon>
        <taxon>Trichoplax</taxon>
    </lineage>
</organism>
<keyword evidence="4 7" id="KW-0812">Transmembrane</keyword>
<dbReference type="KEGG" id="tad:TRIADDRAFT_61363"/>
<evidence type="ECO:0000313" key="8">
    <source>
        <dbReference type="EMBL" id="EDV20155.1"/>
    </source>
</evidence>
<evidence type="ECO:0008006" key="10">
    <source>
        <dbReference type="Google" id="ProtNLM"/>
    </source>
</evidence>
<dbReference type="OMA" id="CKICCIT"/>
<evidence type="ECO:0000256" key="2">
    <source>
        <dbReference type="ARBA" id="ARBA00007965"/>
    </source>
</evidence>
<keyword evidence="5 7" id="KW-1133">Transmembrane helix</keyword>
<dbReference type="PhylomeDB" id="B3SAS5"/>
<keyword evidence="3" id="KW-0813">Transport</keyword>